<feature type="transmembrane region" description="Helical" evidence="9">
    <location>
        <begin position="13"/>
        <end position="32"/>
    </location>
</feature>
<evidence type="ECO:0000313" key="10">
    <source>
        <dbReference type="EMBL" id="RDH45511.1"/>
    </source>
</evidence>
<evidence type="ECO:0000256" key="2">
    <source>
        <dbReference type="ARBA" id="ARBA00008358"/>
    </source>
</evidence>
<evidence type="ECO:0000256" key="9">
    <source>
        <dbReference type="SAM" id="Phobius"/>
    </source>
</evidence>
<accession>A0A4V1IP01</accession>
<evidence type="ECO:0000256" key="8">
    <source>
        <dbReference type="ARBA" id="ARBA00023136"/>
    </source>
</evidence>
<comment type="caution">
    <text evidence="10">The sequence shown here is derived from an EMBL/GenBank/DDBJ whole genome shotgun (WGS) entry which is preliminary data.</text>
</comment>
<dbReference type="PANTHER" id="PTHR38779:SF2">
    <property type="entry name" value="TYPE II SECRETION SYSTEM PROTEIN I-RELATED"/>
    <property type="match status" value="1"/>
</dbReference>
<reference evidence="10 11" key="1">
    <citation type="submission" date="2017-04" db="EMBL/GenBank/DDBJ databases">
        <title>Draft genome sequence of Zooshikella ganghwensis VG4 isolated from Red Sea sediments.</title>
        <authorList>
            <person name="Rehman Z."/>
            <person name="Alam I."/>
            <person name="Kamau A."/>
            <person name="Bajic V."/>
            <person name="Leiknes T."/>
        </authorList>
    </citation>
    <scope>NUCLEOTIDE SEQUENCE [LARGE SCALE GENOMIC DNA]</scope>
    <source>
        <strain evidence="10 11">VG4</strain>
    </source>
</reference>
<proteinExistence type="inferred from homology"/>
<keyword evidence="3" id="KW-1003">Cell membrane</keyword>
<protein>
    <submittedName>
        <fullName evidence="10">Type IV pilus modification protein PilV</fullName>
    </submittedName>
</protein>
<gene>
    <name evidence="10" type="primary">pilV</name>
    <name evidence="10" type="ORF">B9G39_19805</name>
</gene>
<dbReference type="NCBIfam" id="TIGR02532">
    <property type="entry name" value="IV_pilin_GFxxxE"/>
    <property type="match status" value="1"/>
</dbReference>
<dbReference type="AlphaFoldDB" id="A0A4V1IP01"/>
<sequence length="159" mass="17803">MTKSENGFTMIEVLVAMLILTIGILGLCGFISQSMKITSDNYIRAQSSLIISNFVEMMRVNPKAVKNGYYQFQKLSEIGEVDAGCGQTCTPQQQANIDKAKLKSDIQRALSDDGTNMQVDITSEQTVSGQYQITFQWGEINYNYEVDLCLNIERDETCN</sequence>
<dbReference type="PANTHER" id="PTHR38779">
    <property type="entry name" value="TYPE II SECRETION SYSTEM PROTEIN I-RELATED"/>
    <property type="match status" value="1"/>
</dbReference>
<name>A0A4V1IP01_9GAMM</name>
<keyword evidence="8 9" id="KW-0472">Membrane</keyword>
<evidence type="ECO:0000256" key="6">
    <source>
        <dbReference type="ARBA" id="ARBA00022692"/>
    </source>
</evidence>
<keyword evidence="11" id="KW-1185">Reference proteome</keyword>
<dbReference type="GO" id="GO:0015628">
    <property type="term" value="P:protein secretion by the type II secretion system"/>
    <property type="evidence" value="ECO:0007669"/>
    <property type="project" value="InterPro"/>
</dbReference>
<dbReference type="RefSeq" id="WP_094788458.1">
    <property type="nucleotide sequence ID" value="NZ_NDXW01000001.1"/>
</dbReference>
<keyword evidence="4" id="KW-0488">Methylation</keyword>
<keyword evidence="5" id="KW-0997">Cell inner membrane</keyword>
<dbReference type="Proteomes" id="UP000257039">
    <property type="component" value="Unassembled WGS sequence"/>
</dbReference>
<evidence type="ECO:0000256" key="7">
    <source>
        <dbReference type="ARBA" id="ARBA00022989"/>
    </source>
</evidence>
<comment type="subcellular location">
    <subcellularLocation>
        <location evidence="1">Cell inner membrane</location>
        <topology evidence="1">Single-pass membrane protein</topology>
    </subcellularLocation>
</comment>
<dbReference type="InterPro" id="IPR012902">
    <property type="entry name" value="N_methyl_site"/>
</dbReference>
<evidence type="ECO:0000256" key="5">
    <source>
        <dbReference type="ARBA" id="ARBA00022519"/>
    </source>
</evidence>
<evidence type="ECO:0000256" key="1">
    <source>
        <dbReference type="ARBA" id="ARBA00004377"/>
    </source>
</evidence>
<dbReference type="EMBL" id="NDXW01000001">
    <property type="protein sequence ID" value="RDH45511.1"/>
    <property type="molecule type" value="Genomic_DNA"/>
</dbReference>
<dbReference type="GO" id="GO:0005886">
    <property type="term" value="C:plasma membrane"/>
    <property type="evidence" value="ECO:0007669"/>
    <property type="project" value="UniProtKB-SubCell"/>
</dbReference>
<evidence type="ECO:0000256" key="4">
    <source>
        <dbReference type="ARBA" id="ARBA00022481"/>
    </source>
</evidence>
<dbReference type="InterPro" id="IPR013362">
    <property type="entry name" value="Pilus_4_PilV"/>
</dbReference>
<keyword evidence="6 9" id="KW-0812">Transmembrane</keyword>
<keyword evidence="7 9" id="KW-1133">Transmembrane helix</keyword>
<dbReference type="Pfam" id="PF07963">
    <property type="entry name" value="N_methyl"/>
    <property type="match status" value="1"/>
</dbReference>
<dbReference type="InterPro" id="IPR010052">
    <property type="entry name" value="T2SS_protein-GspI"/>
</dbReference>
<evidence type="ECO:0000256" key="3">
    <source>
        <dbReference type="ARBA" id="ARBA00022475"/>
    </source>
</evidence>
<dbReference type="GO" id="GO:0015627">
    <property type="term" value="C:type II protein secretion system complex"/>
    <property type="evidence" value="ECO:0007669"/>
    <property type="project" value="InterPro"/>
</dbReference>
<dbReference type="NCBIfam" id="TIGR02523">
    <property type="entry name" value="type_IV_pilV"/>
    <property type="match status" value="1"/>
</dbReference>
<organism evidence="10 11">
    <name type="scientific">Zooshikella ganghwensis</name>
    <dbReference type="NCBI Taxonomy" id="202772"/>
    <lineage>
        <taxon>Bacteria</taxon>
        <taxon>Pseudomonadati</taxon>
        <taxon>Pseudomonadota</taxon>
        <taxon>Gammaproteobacteria</taxon>
        <taxon>Oceanospirillales</taxon>
        <taxon>Zooshikellaceae</taxon>
        <taxon>Zooshikella</taxon>
    </lineage>
</organism>
<comment type="similarity">
    <text evidence="2">Belongs to the GSP I family.</text>
</comment>
<evidence type="ECO:0000313" key="11">
    <source>
        <dbReference type="Proteomes" id="UP000257039"/>
    </source>
</evidence>